<keyword evidence="4" id="KW-1185">Reference proteome</keyword>
<evidence type="ECO:0000313" key="4">
    <source>
        <dbReference type="Proteomes" id="UP001207408"/>
    </source>
</evidence>
<evidence type="ECO:0000259" key="2">
    <source>
        <dbReference type="Pfam" id="PF18962"/>
    </source>
</evidence>
<dbReference type="InterPro" id="IPR026444">
    <property type="entry name" value="Secre_tail"/>
</dbReference>
<reference evidence="3" key="1">
    <citation type="submission" date="2022-10" db="EMBL/GenBank/DDBJ databases">
        <authorList>
            <person name="Yu W.X."/>
        </authorList>
    </citation>
    <scope>NUCLEOTIDE SEQUENCE</scope>
    <source>
        <strain evidence="3">D04</strain>
    </source>
</reference>
<organism evidence="3 4">
    <name type="scientific">Plebeiibacterium marinum</name>
    <dbReference type="NCBI Taxonomy" id="2992111"/>
    <lineage>
        <taxon>Bacteria</taxon>
        <taxon>Pseudomonadati</taxon>
        <taxon>Bacteroidota</taxon>
        <taxon>Bacteroidia</taxon>
        <taxon>Marinilabiliales</taxon>
        <taxon>Marinilabiliaceae</taxon>
        <taxon>Plebeiibacterium</taxon>
    </lineage>
</organism>
<dbReference type="EMBL" id="JAPDPI010000007">
    <property type="protein sequence ID" value="MCW3805026.1"/>
    <property type="molecule type" value="Genomic_DNA"/>
</dbReference>
<evidence type="ECO:0000313" key="3">
    <source>
        <dbReference type="EMBL" id="MCW3805026.1"/>
    </source>
</evidence>
<dbReference type="AlphaFoldDB" id="A0AAE3MC53"/>
<protein>
    <submittedName>
        <fullName evidence="3">T9SS type A sorting domain-containing protein</fullName>
    </submittedName>
</protein>
<sequence length="326" mass="35646">MKKILFIVPFCVCCFVNAQLNIANVNTDYIIDFDHTVDGINNEVFSAAGFSPVPATGQLNSNGIIVKGFSDGDVGFGEENISNDMTRGNSVGGVRYGGLYAFEVEEGNYALGFQPGETDFTPGEIILKVMNNEAGNIGEFGVTYDLWCFNDQDRSNSLTMSYSLDNIEYTVLSESEFISPEVQAGTPVWTKNTVSVSVSALVADNQCVYLKWFSDDVSGTDSRDEFAIDNIVVNASSAGNQTSNSDRNAVGVCVYPNPFQDKVYVKANNSIISVKVFNTRGVVLIHRNRINEHGAVFETGQLPKGIYLVEISVESGETQYKKLIKR</sequence>
<dbReference type="RefSeq" id="WP_301198248.1">
    <property type="nucleotide sequence ID" value="NZ_JAPDPI010000007.1"/>
</dbReference>
<name>A0AAE3MC53_9BACT</name>
<dbReference type="NCBIfam" id="TIGR04183">
    <property type="entry name" value="Por_Secre_tail"/>
    <property type="match status" value="1"/>
</dbReference>
<accession>A0AAE3MC53</accession>
<proteinExistence type="predicted"/>
<keyword evidence="1" id="KW-0732">Signal</keyword>
<gene>
    <name evidence="3" type="ORF">OM074_05275</name>
</gene>
<comment type="caution">
    <text evidence="3">The sequence shown here is derived from an EMBL/GenBank/DDBJ whole genome shotgun (WGS) entry which is preliminary data.</text>
</comment>
<feature type="domain" description="Secretion system C-terminal sorting" evidence="2">
    <location>
        <begin position="254"/>
        <end position="324"/>
    </location>
</feature>
<dbReference type="Proteomes" id="UP001207408">
    <property type="component" value="Unassembled WGS sequence"/>
</dbReference>
<dbReference type="Pfam" id="PF18962">
    <property type="entry name" value="Por_Secre_tail"/>
    <property type="match status" value="1"/>
</dbReference>
<feature type="signal peptide" evidence="1">
    <location>
        <begin position="1"/>
        <end position="18"/>
    </location>
</feature>
<evidence type="ECO:0000256" key="1">
    <source>
        <dbReference type="SAM" id="SignalP"/>
    </source>
</evidence>
<feature type="chain" id="PRO_5042274462" evidence="1">
    <location>
        <begin position="19"/>
        <end position="326"/>
    </location>
</feature>